<dbReference type="SUPFAM" id="SSF55315">
    <property type="entry name" value="L30e-like"/>
    <property type="match status" value="1"/>
</dbReference>
<dbReference type="AlphaFoldDB" id="A0AAJ0HRK4"/>
<dbReference type="SMART" id="SM00967">
    <property type="entry name" value="SpoU_sub_bind"/>
    <property type="match status" value="1"/>
</dbReference>
<proteinExistence type="inferred from homology"/>
<name>A0AAJ0HRK4_9PEZI</name>
<keyword evidence="5" id="KW-0808">Transferase</keyword>
<evidence type="ECO:0000256" key="2">
    <source>
        <dbReference type="ARBA" id="ARBA00007228"/>
    </source>
</evidence>
<dbReference type="GO" id="GO:0016435">
    <property type="term" value="F:rRNA (guanine) methyltransferase activity"/>
    <property type="evidence" value="ECO:0007669"/>
    <property type="project" value="TreeGrafter"/>
</dbReference>
<organism evidence="12 13">
    <name type="scientific">Lasiosphaeria hispida</name>
    <dbReference type="NCBI Taxonomy" id="260671"/>
    <lineage>
        <taxon>Eukaryota</taxon>
        <taxon>Fungi</taxon>
        <taxon>Dikarya</taxon>
        <taxon>Ascomycota</taxon>
        <taxon>Pezizomycotina</taxon>
        <taxon>Sordariomycetes</taxon>
        <taxon>Sordariomycetidae</taxon>
        <taxon>Sordariales</taxon>
        <taxon>Lasiosphaeriaceae</taxon>
        <taxon>Lasiosphaeria</taxon>
    </lineage>
</organism>
<evidence type="ECO:0000256" key="4">
    <source>
        <dbReference type="ARBA" id="ARBA00022603"/>
    </source>
</evidence>
<evidence type="ECO:0000256" key="3">
    <source>
        <dbReference type="ARBA" id="ARBA00022552"/>
    </source>
</evidence>
<dbReference type="InterPro" id="IPR047182">
    <property type="entry name" value="MRM1"/>
</dbReference>
<protein>
    <recommendedName>
        <fullName evidence="9">rRNA methyltransferase 1, mitochondrial</fullName>
    </recommendedName>
</protein>
<feature type="compositionally biased region" description="Basic and acidic residues" evidence="10">
    <location>
        <begin position="97"/>
        <end position="115"/>
    </location>
</feature>
<evidence type="ECO:0000259" key="11">
    <source>
        <dbReference type="SMART" id="SM00967"/>
    </source>
</evidence>
<dbReference type="Pfam" id="PF00588">
    <property type="entry name" value="SpoU_methylase"/>
    <property type="match status" value="1"/>
</dbReference>
<evidence type="ECO:0000256" key="6">
    <source>
        <dbReference type="ARBA" id="ARBA00022691"/>
    </source>
</evidence>
<dbReference type="Gene3D" id="3.30.1330.30">
    <property type="match status" value="1"/>
</dbReference>
<feature type="compositionally biased region" description="Basic and acidic residues" evidence="10">
    <location>
        <begin position="23"/>
        <end position="35"/>
    </location>
</feature>
<gene>
    <name evidence="12" type="ORF">B0T25DRAFT_565092</name>
</gene>
<feature type="region of interest" description="Disordered" evidence="10">
    <location>
        <begin position="1"/>
        <end position="46"/>
    </location>
</feature>
<keyword evidence="7" id="KW-0809">Transit peptide</keyword>
<dbReference type="GO" id="GO:0005739">
    <property type="term" value="C:mitochondrion"/>
    <property type="evidence" value="ECO:0007669"/>
    <property type="project" value="UniProtKB-SubCell"/>
</dbReference>
<dbReference type="SUPFAM" id="SSF75217">
    <property type="entry name" value="alpha/beta knot"/>
    <property type="match status" value="1"/>
</dbReference>
<evidence type="ECO:0000256" key="9">
    <source>
        <dbReference type="ARBA" id="ARBA00034881"/>
    </source>
</evidence>
<sequence>MTYAERQQARAAIPKPAYKISRGKKDITEYPDKAKPQTRRARFFDPESDFGKKSLVYQLKTGQLGDNLRTLGQAGNQNASGPDLGGGPEAGDVFSKAIREFSKDSDRKRSGRSEPPRITQDTFDLRSPREIREAREYPLSVPHTTAASQFLYGKSVVEAALRGGRRELYKLYIYRPSNTSASRREQFAKDNTPPDFTLENLAQEKGIKVVVLREEGLRVMEKMSGGRPHNNYVLEASPLPQRPVVSLGPLSEDAKKPGFSLNLGHQSAEEAALIKEPVDFVATPAQDTHRPLVVVLHGVLDPGNVGAILRSASFLGATAVATTKRGSASMTPVVLKAAAGASEALTLFSVDSVERFLDESRASGWAVYAAVPPPPAGKKQSRPHLDMREVEETDPLAEKPCILLMGSEGEGLSRTVRKRADFDLNIPNVLGTSETIDSLNVSVAAGLLCNAFLRGKVHAKMEKEREEEKKFALW</sequence>
<keyword evidence="4 12" id="KW-0489">Methyltransferase</keyword>
<keyword evidence="6" id="KW-0949">S-adenosyl-L-methionine</keyword>
<dbReference type="GO" id="GO:0003723">
    <property type="term" value="F:RNA binding"/>
    <property type="evidence" value="ECO:0007669"/>
    <property type="project" value="InterPro"/>
</dbReference>
<dbReference type="CDD" id="cd18105">
    <property type="entry name" value="SpoU-like_MRM1"/>
    <property type="match status" value="1"/>
</dbReference>
<reference evidence="12" key="2">
    <citation type="submission" date="2023-06" db="EMBL/GenBank/DDBJ databases">
        <authorList>
            <consortium name="Lawrence Berkeley National Laboratory"/>
            <person name="Haridas S."/>
            <person name="Hensen N."/>
            <person name="Bonometti L."/>
            <person name="Westerberg I."/>
            <person name="Brannstrom I.O."/>
            <person name="Guillou S."/>
            <person name="Cros-Aarteil S."/>
            <person name="Calhoun S."/>
            <person name="Kuo A."/>
            <person name="Mondo S."/>
            <person name="Pangilinan J."/>
            <person name="Riley R."/>
            <person name="Labutti K."/>
            <person name="Andreopoulos B."/>
            <person name="Lipzen A."/>
            <person name="Chen C."/>
            <person name="Yanf M."/>
            <person name="Daum C."/>
            <person name="Ng V."/>
            <person name="Clum A."/>
            <person name="Steindorff A."/>
            <person name="Ohm R."/>
            <person name="Martin F."/>
            <person name="Silar P."/>
            <person name="Natvig D."/>
            <person name="Lalanne C."/>
            <person name="Gautier V."/>
            <person name="Ament-Velasquez S.L."/>
            <person name="Kruys A."/>
            <person name="Hutchinson M.I."/>
            <person name="Powell A.J."/>
            <person name="Barry K."/>
            <person name="Miller A.N."/>
            <person name="Grigoriev I.V."/>
            <person name="Debuchy R."/>
            <person name="Gladieux P."/>
            <person name="Thoren M.H."/>
            <person name="Johannesson H."/>
        </authorList>
    </citation>
    <scope>NUCLEOTIDE SEQUENCE</scope>
    <source>
        <strain evidence="12">CBS 955.72</strain>
    </source>
</reference>
<comment type="similarity">
    <text evidence="2">Belongs to the class IV-like SAM-binding methyltransferase superfamily. RNA methyltransferase TrmH family.</text>
</comment>
<comment type="subcellular location">
    <subcellularLocation>
        <location evidence="1">Mitochondrion</location>
    </subcellularLocation>
</comment>
<evidence type="ECO:0000256" key="10">
    <source>
        <dbReference type="SAM" id="MobiDB-lite"/>
    </source>
</evidence>
<evidence type="ECO:0000313" key="12">
    <source>
        <dbReference type="EMBL" id="KAK3360159.1"/>
    </source>
</evidence>
<dbReference type="InterPro" id="IPR047261">
    <property type="entry name" value="MRM1_MeTrfase_dom"/>
</dbReference>
<accession>A0AAJ0HRK4</accession>
<keyword evidence="3" id="KW-0698">rRNA processing</keyword>
<reference evidence="12" key="1">
    <citation type="journal article" date="2023" name="Mol. Phylogenet. Evol.">
        <title>Genome-scale phylogeny and comparative genomics of the fungal order Sordariales.</title>
        <authorList>
            <person name="Hensen N."/>
            <person name="Bonometti L."/>
            <person name="Westerberg I."/>
            <person name="Brannstrom I.O."/>
            <person name="Guillou S."/>
            <person name="Cros-Aarteil S."/>
            <person name="Calhoun S."/>
            <person name="Haridas S."/>
            <person name="Kuo A."/>
            <person name="Mondo S."/>
            <person name="Pangilinan J."/>
            <person name="Riley R."/>
            <person name="LaButti K."/>
            <person name="Andreopoulos B."/>
            <person name="Lipzen A."/>
            <person name="Chen C."/>
            <person name="Yan M."/>
            <person name="Daum C."/>
            <person name="Ng V."/>
            <person name="Clum A."/>
            <person name="Steindorff A."/>
            <person name="Ohm R.A."/>
            <person name="Martin F."/>
            <person name="Silar P."/>
            <person name="Natvig D.O."/>
            <person name="Lalanne C."/>
            <person name="Gautier V."/>
            <person name="Ament-Velasquez S.L."/>
            <person name="Kruys A."/>
            <person name="Hutchinson M.I."/>
            <person name="Powell A.J."/>
            <person name="Barry K."/>
            <person name="Miller A.N."/>
            <person name="Grigoriev I.V."/>
            <person name="Debuchy R."/>
            <person name="Gladieux P."/>
            <person name="Hiltunen Thoren M."/>
            <person name="Johannesson H."/>
        </authorList>
    </citation>
    <scope>NUCLEOTIDE SEQUENCE</scope>
    <source>
        <strain evidence="12">CBS 955.72</strain>
    </source>
</reference>
<dbReference type="Proteomes" id="UP001275084">
    <property type="component" value="Unassembled WGS sequence"/>
</dbReference>
<dbReference type="PANTHER" id="PTHR46103:SF1">
    <property type="entry name" value="RRNA METHYLTRANSFERASE 1, MITOCHONDRIAL"/>
    <property type="match status" value="1"/>
</dbReference>
<comment type="caution">
    <text evidence="12">The sequence shown here is derived from an EMBL/GenBank/DDBJ whole genome shotgun (WGS) entry which is preliminary data.</text>
</comment>
<dbReference type="InterPro" id="IPR029064">
    <property type="entry name" value="Ribosomal_eL30-like_sf"/>
</dbReference>
<dbReference type="InterPro" id="IPR029028">
    <property type="entry name" value="Alpha/beta_knot_MTases"/>
</dbReference>
<dbReference type="InterPro" id="IPR029026">
    <property type="entry name" value="tRNA_m1G_MTases_N"/>
</dbReference>
<evidence type="ECO:0000256" key="1">
    <source>
        <dbReference type="ARBA" id="ARBA00004173"/>
    </source>
</evidence>
<feature type="region of interest" description="Disordered" evidence="10">
    <location>
        <begin position="68"/>
        <end position="122"/>
    </location>
</feature>
<evidence type="ECO:0000256" key="8">
    <source>
        <dbReference type="ARBA" id="ARBA00023128"/>
    </source>
</evidence>
<feature type="domain" description="RNA 2-O ribose methyltransferase substrate binding" evidence="11">
    <location>
        <begin position="150"/>
        <end position="242"/>
    </location>
</feature>
<dbReference type="InterPro" id="IPR013123">
    <property type="entry name" value="SpoU_subst-bd"/>
</dbReference>
<evidence type="ECO:0000256" key="5">
    <source>
        <dbReference type="ARBA" id="ARBA00022679"/>
    </source>
</evidence>
<evidence type="ECO:0000256" key="7">
    <source>
        <dbReference type="ARBA" id="ARBA00022946"/>
    </source>
</evidence>
<keyword evidence="13" id="KW-1185">Reference proteome</keyword>
<dbReference type="PANTHER" id="PTHR46103">
    <property type="entry name" value="RRNA METHYLTRANSFERASE 1, MITOCHONDRIAL"/>
    <property type="match status" value="1"/>
</dbReference>
<evidence type="ECO:0000313" key="13">
    <source>
        <dbReference type="Proteomes" id="UP001275084"/>
    </source>
</evidence>
<keyword evidence="8" id="KW-0496">Mitochondrion</keyword>
<dbReference type="Gene3D" id="3.40.1280.10">
    <property type="match status" value="1"/>
</dbReference>
<dbReference type="EMBL" id="JAUIQD010000002">
    <property type="protein sequence ID" value="KAK3360159.1"/>
    <property type="molecule type" value="Genomic_DNA"/>
</dbReference>
<dbReference type="InterPro" id="IPR001537">
    <property type="entry name" value="SpoU_MeTrfase"/>
</dbReference>